<dbReference type="GO" id="GO:0006313">
    <property type="term" value="P:DNA transposition"/>
    <property type="evidence" value="ECO:0007669"/>
    <property type="project" value="InterPro"/>
</dbReference>
<dbReference type="Proteomes" id="UP000033876">
    <property type="component" value="Unassembled WGS sequence"/>
</dbReference>
<dbReference type="PANTHER" id="PTHR34322">
    <property type="entry name" value="TRANSPOSASE, Y1_TNP DOMAIN-CONTAINING"/>
    <property type="match status" value="1"/>
</dbReference>
<dbReference type="Pfam" id="PF01797">
    <property type="entry name" value="Y1_Tnp"/>
    <property type="match status" value="1"/>
</dbReference>
<dbReference type="GO" id="GO:0003677">
    <property type="term" value="F:DNA binding"/>
    <property type="evidence" value="ECO:0007669"/>
    <property type="project" value="InterPro"/>
</dbReference>
<dbReference type="AlphaFoldDB" id="A0A0G0H0P4"/>
<protein>
    <recommendedName>
        <fullName evidence="1">Transposase IS200-like domain-containing protein</fullName>
    </recommendedName>
</protein>
<dbReference type="SMART" id="SM01321">
    <property type="entry name" value="Y1_Tnp"/>
    <property type="match status" value="1"/>
</dbReference>
<evidence type="ECO:0000259" key="1">
    <source>
        <dbReference type="SMART" id="SM01321"/>
    </source>
</evidence>
<dbReference type="InterPro" id="IPR036515">
    <property type="entry name" value="Transposase_17_sf"/>
</dbReference>
<feature type="domain" description="Transposase IS200-like" evidence="1">
    <location>
        <begin position="9"/>
        <end position="158"/>
    </location>
</feature>
<dbReference type="InterPro" id="IPR002686">
    <property type="entry name" value="Transposase_17"/>
</dbReference>
<dbReference type="Gene3D" id="3.30.70.1290">
    <property type="entry name" value="Transposase IS200-like"/>
    <property type="match status" value="1"/>
</dbReference>
<gene>
    <name evidence="2" type="ORF">US50_C0005G0003</name>
</gene>
<dbReference type="SUPFAM" id="SSF143422">
    <property type="entry name" value="Transposase IS200-like"/>
    <property type="match status" value="1"/>
</dbReference>
<sequence length="247" mass="29683">MPRTPRVIERDGIYHVFNRGVEKRKIYMNNQDFSRFCISLELFNCEEEADFWSFLSGHYKDKNLNRLLTEKLHEFRKKKLKPIVEILAFCLMPNHFHFILREIVEGGISKFMTKLGGYCTYFNLRHKRVGSLFQSRFKSVPIKDERQLGVIFNYVHTNPVELIERGWKNFNVKDYKMTIEFLNNYKWSSYGDYIGESIHPFITRRDFFHDFIGNTKDCRNFTEEWVKAKAQILSDDDRIKTIFLDLD</sequence>
<organism evidence="2 3">
    <name type="scientific">Candidatus Nomurabacteria bacterium GW2011_GWB1_37_5</name>
    <dbReference type="NCBI Taxonomy" id="1618742"/>
    <lineage>
        <taxon>Bacteria</taxon>
        <taxon>Candidatus Nomuraibacteriota</taxon>
    </lineage>
</organism>
<dbReference type="GO" id="GO:0004803">
    <property type="term" value="F:transposase activity"/>
    <property type="evidence" value="ECO:0007669"/>
    <property type="project" value="InterPro"/>
</dbReference>
<dbReference type="PANTHER" id="PTHR34322:SF2">
    <property type="entry name" value="TRANSPOSASE IS200-LIKE DOMAIN-CONTAINING PROTEIN"/>
    <property type="match status" value="1"/>
</dbReference>
<proteinExistence type="predicted"/>
<dbReference type="EMBL" id="LBTF01000005">
    <property type="protein sequence ID" value="KKQ35767.1"/>
    <property type="molecule type" value="Genomic_DNA"/>
</dbReference>
<evidence type="ECO:0000313" key="2">
    <source>
        <dbReference type="EMBL" id="KKQ35767.1"/>
    </source>
</evidence>
<reference evidence="2 3" key="1">
    <citation type="journal article" date="2015" name="Nature">
        <title>rRNA introns, odd ribosomes, and small enigmatic genomes across a large radiation of phyla.</title>
        <authorList>
            <person name="Brown C.T."/>
            <person name="Hug L.A."/>
            <person name="Thomas B.C."/>
            <person name="Sharon I."/>
            <person name="Castelle C.J."/>
            <person name="Singh A."/>
            <person name="Wilkins M.J."/>
            <person name="Williams K.H."/>
            <person name="Banfield J.F."/>
        </authorList>
    </citation>
    <scope>NUCLEOTIDE SEQUENCE [LARGE SCALE GENOMIC DNA]</scope>
</reference>
<name>A0A0G0H0P4_9BACT</name>
<evidence type="ECO:0000313" key="3">
    <source>
        <dbReference type="Proteomes" id="UP000033876"/>
    </source>
</evidence>
<accession>A0A0G0H0P4</accession>
<comment type="caution">
    <text evidence="2">The sequence shown here is derived from an EMBL/GenBank/DDBJ whole genome shotgun (WGS) entry which is preliminary data.</text>
</comment>